<organism evidence="1 2">
    <name type="scientific">Araneus ventricosus</name>
    <name type="common">Orbweaver spider</name>
    <name type="synonym">Epeira ventricosa</name>
    <dbReference type="NCBI Taxonomy" id="182803"/>
    <lineage>
        <taxon>Eukaryota</taxon>
        <taxon>Metazoa</taxon>
        <taxon>Ecdysozoa</taxon>
        <taxon>Arthropoda</taxon>
        <taxon>Chelicerata</taxon>
        <taxon>Arachnida</taxon>
        <taxon>Araneae</taxon>
        <taxon>Araneomorphae</taxon>
        <taxon>Entelegynae</taxon>
        <taxon>Araneoidea</taxon>
        <taxon>Araneidae</taxon>
        <taxon>Araneus</taxon>
    </lineage>
</organism>
<sequence length="153" mass="17681">METDISVRALRITTEDTWSVSEIQKAQLEDPDIIPIMEKKLKSADRPCRHEIAPESPVTKRYWALWDFLRLKDGVFYHSNFSLQQCSHLALKICKLAASLTRQECKLETSYCIRVSHYASNLQQACYVTLIANYSKNKELRQTSDSNPRQPTS</sequence>
<dbReference type="EMBL" id="BGPR01000137">
    <property type="protein sequence ID" value="GBL98159.1"/>
    <property type="molecule type" value="Genomic_DNA"/>
</dbReference>
<accession>A0A4Y2C221</accession>
<gene>
    <name evidence="1" type="ORF">AVEN_268251_1</name>
</gene>
<comment type="caution">
    <text evidence="1">The sequence shown here is derived from an EMBL/GenBank/DDBJ whole genome shotgun (WGS) entry which is preliminary data.</text>
</comment>
<dbReference type="Proteomes" id="UP000499080">
    <property type="component" value="Unassembled WGS sequence"/>
</dbReference>
<keyword evidence="2" id="KW-1185">Reference proteome</keyword>
<name>A0A4Y2C221_ARAVE</name>
<evidence type="ECO:0000313" key="1">
    <source>
        <dbReference type="EMBL" id="GBL98159.1"/>
    </source>
</evidence>
<dbReference type="OrthoDB" id="6515820at2759"/>
<proteinExistence type="predicted"/>
<reference evidence="1 2" key="1">
    <citation type="journal article" date="2019" name="Sci. Rep.">
        <title>Orb-weaving spider Araneus ventricosus genome elucidates the spidroin gene catalogue.</title>
        <authorList>
            <person name="Kono N."/>
            <person name="Nakamura H."/>
            <person name="Ohtoshi R."/>
            <person name="Moran D.A.P."/>
            <person name="Shinohara A."/>
            <person name="Yoshida Y."/>
            <person name="Fujiwara M."/>
            <person name="Mori M."/>
            <person name="Tomita M."/>
            <person name="Arakawa K."/>
        </authorList>
    </citation>
    <scope>NUCLEOTIDE SEQUENCE [LARGE SCALE GENOMIC DNA]</scope>
</reference>
<dbReference type="AlphaFoldDB" id="A0A4Y2C221"/>
<protein>
    <submittedName>
        <fullName evidence="1">Uncharacterized protein</fullName>
    </submittedName>
</protein>
<evidence type="ECO:0000313" key="2">
    <source>
        <dbReference type="Proteomes" id="UP000499080"/>
    </source>
</evidence>